<feature type="region of interest" description="Disordered" evidence="2">
    <location>
        <begin position="295"/>
        <end position="322"/>
    </location>
</feature>
<evidence type="ECO:0000256" key="2">
    <source>
        <dbReference type="SAM" id="MobiDB-lite"/>
    </source>
</evidence>
<evidence type="ECO:0000313" key="6">
    <source>
        <dbReference type="Proteomes" id="UP001162640"/>
    </source>
</evidence>
<dbReference type="PANTHER" id="PTHR44051:SF22">
    <property type="entry name" value="DISULFIDE-BOND OXIDOREDUCTASE YGHU"/>
    <property type="match status" value="1"/>
</dbReference>
<dbReference type="PROSITE" id="PS50405">
    <property type="entry name" value="GST_CTER"/>
    <property type="match status" value="1"/>
</dbReference>
<evidence type="ECO:0000259" key="3">
    <source>
        <dbReference type="PROSITE" id="PS50404"/>
    </source>
</evidence>
<dbReference type="InterPro" id="IPR040079">
    <property type="entry name" value="Glutathione_S-Trfase"/>
</dbReference>
<feature type="domain" description="GST C-terminal" evidence="4">
    <location>
        <begin position="158"/>
        <end position="296"/>
    </location>
</feature>
<dbReference type="Pfam" id="PF13410">
    <property type="entry name" value="GST_C_2"/>
    <property type="match status" value="1"/>
</dbReference>
<dbReference type="InterPro" id="IPR004045">
    <property type="entry name" value="Glutathione_S-Trfase_N"/>
</dbReference>
<dbReference type="Proteomes" id="UP001162640">
    <property type="component" value="Unassembled WGS sequence"/>
</dbReference>
<dbReference type="NCBIfam" id="NF008731">
    <property type="entry name" value="PRK11752.1"/>
    <property type="match status" value="1"/>
</dbReference>
<evidence type="ECO:0008006" key="7">
    <source>
        <dbReference type="Google" id="ProtNLM"/>
    </source>
</evidence>
<dbReference type="EMBL" id="BLQM01000035">
    <property type="protein sequence ID" value="GMH53919.1"/>
    <property type="molecule type" value="Genomic_DNA"/>
</dbReference>
<gene>
    <name evidence="5" type="ORF">TL16_g01564</name>
</gene>
<dbReference type="PROSITE" id="PS50404">
    <property type="entry name" value="GST_NTER"/>
    <property type="match status" value="1"/>
</dbReference>
<dbReference type="SFLD" id="SFLDS00019">
    <property type="entry name" value="Glutathione_Transferase_(cytos"/>
    <property type="match status" value="1"/>
</dbReference>
<dbReference type="Gene3D" id="3.40.30.10">
    <property type="entry name" value="Glutaredoxin"/>
    <property type="match status" value="1"/>
</dbReference>
<dbReference type="InterPro" id="IPR010987">
    <property type="entry name" value="Glutathione-S-Trfase_C-like"/>
</dbReference>
<dbReference type="SUPFAM" id="SSF52833">
    <property type="entry name" value="Thioredoxin-like"/>
    <property type="match status" value="1"/>
</dbReference>
<sequence length="322" mass="36093">MLKSPQGLQLFGGSVALGLAARAVVRSLSYSPPEVWKPKPALGQFAAINKPTAGPQKELALPRGKHDFQLYSMGTPNGVKVTILLEALCDEYSSFDYDAHLVMINGDQFGSEFVDINPNSKIPCALDFSTPTPTRLFESAAIMTYLCETYDKKKLYFPNDKRTEIMNWLFWIQGSAPFVGGGFGHFYNYAPYKIEYAIDRYTMETKRLLDVLNNRLGGKDKGIFAGGPFIVGETVTIADMAIWPWFGNLCLGRLYGGSDKFLNVEEYAHVCKWAKMMSGLPSVARGRMVNRPWGKDEEQLHNRHSRADFETNTQDKLKTKAE</sequence>
<comment type="similarity">
    <text evidence="1">Belongs to the GST superfamily.</text>
</comment>
<name>A0A9W6ZNX6_9STRA</name>
<protein>
    <recommendedName>
        <fullName evidence="7">Glutathione S-transferase</fullName>
    </recommendedName>
</protein>
<dbReference type="InterPro" id="IPR036282">
    <property type="entry name" value="Glutathione-S-Trfase_C_sf"/>
</dbReference>
<dbReference type="CDD" id="cd03048">
    <property type="entry name" value="GST_N_Ure2p_like"/>
    <property type="match status" value="1"/>
</dbReference>
<organism evidence="5 6">
    <name type="scientific">Triparma laevis f. inornata</name>
    <dbReference type="NCBI Taxonomy" id="1714386"/>
    <lineage>
        <taxon>Eukaryota</taxon>
        <taxon>Sar</taxon>
        <taxon>Stramenopiles</taxon>
        <taxon>Ochrophyta</taxon>
        <taxon>Bolidophyceae</taxon>
        <taxon>Parmales</taxon>
        <taxon>Triparmaceae</taxon>
        <taxon>Triparma</taxon>
    </lineage>
</organism>
<dbReference type="AlphaFoldDB" id="A0A9W6ZNX6"/>
<evidence type="ECO:0000259" key="4">
    <source>
        <dbReference type="PROSITE" id="PS50405"/>
    </source>
</evidence>
<evidence type="ECO:0000313" key="5">
    <source>
        <dbReference type="EMBL" id="GMH53919.1"/>
    </source>
</evidence>
<dbReference type="Gene3D" id="1.20.1050.10">
    <property type="match status" value="1"/>
</dbReference>
<dbReference type="SFLD" id="SFLDG01151">
    <property type="entry name" value="Main.2:_Nu-like"/>
    <property type="match status" value="1"/>
</dbReference>
<dbReference type="InterPro" id="IPR036249">
    <property type="entry name" value="Thioredoxin-like_sf"/>
</dbReference>
<accession>A0A9W6ZNX6</accession>
<comment type="caution">
    <text evidence="5">The sequence shown here is derived from an EMBL/GenBank/DDBJ whole genome shotgun (WGS) entry which is preliminary data.</text>
</comment>
<dbReference type="SUPFAM" id="SSF47616">
    <property type="entry name" value="GST C-terminal domain-like"/>
    <property type="match status" value="1"/>
</dbReference>
<feature type="domain" description="GST N-terminal" evidence="3">
    <location>
        <begin position="65"/>
        <end position="154"/>
    </location>
</feature>
<dbReference type="PANTHER" id="PTHR44051">
    <property type="entry name" value="GLUTATHIONE S-TRANSFERASE-RELATED"/>
    <property type="match status" value="1"/>
</dbReference>
<reference evidence="6" key="1">
    <citation type="journal article" date="2023" name="Commun. Biol.">
        <title>Genome analysis of Parmales, the sister group of diatoms, reveals the evolutionary specialization of diatoms from phago-mixotrophs to photoautotrophs.</title>
        <authorList>
            <person name="Ban H."/>
            <person name="Sato S."/>
            <person name="Yoshikawa S."/>
            <person name="Yamada K."/>
            <person name="Nakamura Y."/>
            <person name="Ichinomiya M."/>
            <person name="Sato N."/>
            <person name="Blanc-Mathieu R."/>
            <person name="Endo H."/>
            <person name="Kuwata A."/>
            <person name="Ogata H."/>
        </authorList>
    </citation>
    <scope>NUCLEOTIDE SEQUENCE [LARGE SCALE GENOMIC DNA]</scope>
</reference>
<dbReference type="SFLD" id="SFLDG00358">
    <property type="entry name" value="Main_(cytGST)"/>
    <property type="match status" value="1"/>
</dbReference>
<evidence type="ECO:0000256" key="1">
    <source>
        <dbReference type="ARBA" id="ARBA00007409"/>
    </source>
</evidence>
<proteinExistence type="inferred from homology"/>